<comment type="caution">
    <text evidence="2">The sequence shown here is derived from an EMBL/GenBank/DDBJ whole genome shotgun (WGS) entry which is preliminary data.</text>
</comment>
<evidence type="ECO:0000313" key="2">
    <source>
        <dbReference type="EMBL" id="KAK7006484.1"/>
    </source>
</evidence>
<accession>A0AAW0AB82</accession>
<protein>
    <submittedName>
        <fullName evidence="2">Uncharacterized protein</fullName>
    </submittedName>
</protein>
<name>A0AAW0AB82_9AGAR</name>
<dbReference type="EMBL" id="JAWWNJ010000076">
    <property type="protein sequence ID" value="KAK7006484.1"/>
    <property type="molecule type" value="Genomic_DNA"/>
</dbReference>
<dbReference type="Proteomes" id="UP001362999">
    <property type="component" value="Unassembled WGS sequence"/>
</dbReference>
<gene>
    <name evidence="2" type="ORF">R3P38DRAFT_2794194</name>
</gene>
<proteinExistence type="predicted"/>
<organism evidence="2 3">
    <name type="scientific">Favolaschia claudopus</name>
    <dbReference type="NCBI Taxonomy" id="2862362"/>
    <lineage>
        <taxon>Eukaryota</taxon>
        <taxon>Fungi</taxon>
        <taxon>Dikarya</taxon>
        <taxon>Basidiomycota</taxon>
        <taxon>Agaricomycotina</taxon>
        <taxon>Agaricomycetes</taxon>
        <taxon>Agaricomycetidae</taxon>
        <taxon>Agaricales</taxon>
        <taxon>Marasmiineae</taxon>
        <taxon>Mycenaceae</taxon>
        <taxon>Favolaschia</taxon>
    </lineage>
</organism>
<feature type="compositionally biased region" description="Basic and acidic residues" evidence="1">
    <location>
        <begin position="58"/>
        <end position="67"/>
    </location>
</feature>
<evidence type="ECO:0000313" key="3">
    <source>
        <dbReference type="Proteomes" id="UP001362999"/>
    </source>
</evidence>
<sequence>MWKLQSEELGTKEVTISSERRVITEKANFRAMADSKQELPRDAPKKKGGSTVPTLNDTADKRGKQNIDDDDGERSLRCARPQFSYVQRRGCAHSLRRRRESACGDGEDPWGVSACLVADVWSPCSEEVGVKAGGIDETLMTESQGIVISFLEGFVLCSILSSDRASIPLQTKTKTSPSVRQYIRWKGLEDATQREQAYVTLVLEHSLNTSKNVSQRRAKIIKQPRTIGVEPGEERGRDGPGVVVKNESASVLRLAESINAGPSDGEDPAKGTPYNDDDTLLLTLIDPSFLSRVSTLTFCVRWSRCRVDFAIRNRGHGNMSMLVKSPLRRRETAVIFGDEVDEEKRWEQTVTPERNRLWKRMAILTDGSRNEWNYAQQRQRGRELGPTHEKRLQNAGNYAQQLELGPTQILPESSE</sequence>
<dbReference type="AlphaFoldDB" id="A0AAW0AB82"/>
<keyword evidence="3" id="KW-1185">Reference proteome</keyword>
<reference evidence="2 3" key="1">
    <citation type="journal article" date="2024" name="J Genomics">
        <title>Draft genome sequencing and assembly of Favolaschia claudopus CIRM-BRFM 2984 isolated from oak limbs.</title>
        <authorList>
            <person name="Navarro D."/>
            <person name="Drula E."/>
            <person name="Chaduli D."/>
            <person name="Cazenave R."/>
            <person name="Ahrendt S."/>
            <person name="Wang J."/>
            <person name="Lipzen A."/>
            <person name="Daum C."/>
            <person name="Barry K."/>
            <person name="Grigoriev I.V."/>
            <person name="Favel A."/>
            <person name="Rosso M.N."/>
            <person name="Martin F."/>
        </authorList>
    </citation>
    <scope>NUCLEOTIDE SEQUENCE [LARGE SCALE GENOMIC DNA]</scope>
    <source>
        <strain evidence="2 3">CIRM-BRFM 2984</strain>
    </source>
</reference>
<feature type="region of interest" description="Disordered" evidence="1">
    <location>
        <begin position="28"/>
        <end position="74"/>
    </location>
</feature>
<evidence type="ECO:0000256" key="1">
    <source>
        <dbReference type="SAM" id="MobiDB-lite"/>
    </source>
</evidence>
<feature type="compositionally biased region" description="Basic and acidic residues" evidence="1">
    <location>
        <begin position="28"/>
        <end position="45"/>
    </location>
</feature>